<accession>A0A553PC82</accession>
<organism evidence="2 3">
    <name type="scientific">Tigriopus californicus</name>
    <name type="common">Marine copepod</name>
    <dbReference type="NCBI Taxonomy" id="6832"/>
    <lineage>
        <taxon>Eukaryota</taxon>
        <taxon>Metazoa</taxon>
        <taxon>Ecdysozoa</taxon>
        <taxon>Arthropoda</taxon>
        <taxon>Crustacea</taxon>
        <taxon>Multicrustacea</taxon>
        <taxon>Hexanauplia</taxon>
        <taxon>Copepoda</taxon>
        <taxon>Harpacticoida</taxon>
        <taxon>Harpacticidae</taxon>
        <taxon>Tigriopus</taxon>
    </lineage>
</organism>
<sequence>MAEKKISAPQYHENSPRKRPPLSHGVQSIARVQPLVPEVSMWMSSHGILDRIGRRTRSKGRRADSCPNPEIGRGIPFTRGPAARYLDDRQLTALANNVYPPEWSCRQCNAG</sequence>
<comment type="caution">
    <text evidence="2">The sequence shown here is derived from an EMBL/GenBank/DDBJ whole genome shotgun (WGS) entry which is preliminary data.</text>
</comment>
<name>A0A553PC82_TIGCA</name>
<proteinExistence type="predicted"/>
<dbReference type="AlphaFoldDB" id="A0A553PC82"/>
<dbReference type="Proteomes" id="UP000318571">
    <property type="component" value="Chromosome 2"/>
</dbReference>
<evidence type="ECO:0000313" key="3">
    <source>
        <dbReference type="Proteomes" id="UP000318571"/>
    </source>
</evidence>
<evidence type="ECO:0000313" key="2">
    <source>
        <dbReference type="EMBL" id="TRY75301.1"/>
    </source>
</evidence>
<reference evidence="2 3" key="1">
    <citation type="journal article" date="2018" name="Nat. Ecol. Evol.">
        <title>Genomic signatures of mitonuclear coevolution across populations of Tigriopus californicus.</title>
        <authorList>
            <person name="Barreto F.S."/>
            <person name="Watson E.T."/>
            <person name="Lima T.G."/>
            <person name="Willett C.S."/>
            <person name="Edmands S."/>
            <person name="Li W."/>
            <person name="Burton R.S."/>
        </authorList>
    </citation>
    <scope>NUCLEOTIDE SEQUENCE [LARGE SCALE GENOMIC DNA]</scope>
    <source>
        <strain evidence="2 3">San Diego</strain>
    </source>
</reference>
<dbReference type="EMBL" id="VCGU01000005">
    <property type="protein sequence ID" value="TRY75301.1"/>
    <property type="molecule type" value="Genomic_DNA"/>
</dbReference>
<feature type="region of interest" description="Disordered" evidence="1">
    <location>
        <begin position="53"/>
        <end position="74"/>
    </location>
</feature>
<protein>
    <submittedName>
        <fullName evidence="2">Uncharacterized protein</fullName>
    </submittedName>
</protein>
<feature type="region of interest" description="Disordered" evidence="1">
    <location>
        <begin position="1"/>
        <end position="25"/>
    </location>
</feature>
<gene>
    <name evidence="2" type="ORF">TCAL_15667</name>
</gene>
<evidence type="ECO:0000256" key="1">
    <source>
        <dbReference type="SAM" id="MobiDB-lite"/>
    </source>
</evidence>
<keyword evidence="3" id="KW-1185">Reference proteome</keyword>